<dbReference type="AlphaFoldDB" id="A0A2A5WKZ7"/>
<dbReference type="SUPFAM" id="SSF51905">
    <property type="entry name" value="FAD/NAD(P)-binding domain"/>
    <property type="match status" value="2"/>
</dbReference>
<keyword evidence="2" id="KW-0285">Flavoprotein</keyword>
<evidence type="ECO:0000256" key="1">
    <source>
        <dbReference type="ARBA" id="ARBA00001974"/>
    </source>
</evidence>
<comment type="cofactor">
    <cofactor evidence="1">
        <name>FAD</name>
        <dbReference type="ChEBI" id="CHEBI:57692"/>
    </cofactor>
</comment>
<dbReference type="InterPro" id="IPR028202">
    <property type="entry name" value="Reductase_C"/>
</dbReference>
<reference evidence="7 8" key="1">
    <citation type="submission" date="2017-08" db="EMBL/GenBank/DDBJ databases">
        <title>Fine stratification of microbial communities through a metagenomic profile of the photic zone.</title>
        <authorList>
            <person name="Haro-Moreno J.M."/>
            <person name="Lopez-Perez M."/>
            <person name="De La Torre J."/>
            <person name="Picazo A."/>
            <person name="Camacho A."/>
            <person name="Rodriguez-Valera F."/>
        </authorList>
    </citation>
    <scope>NUCLEOTIDE SEQUENCE [LARGE SCALE GENOMIC DNA]</scope>
    <source>
        <strain evidence="7">MED-G24</strain>
    </source>
</reference>
<keyword evidence="3" id="KW-0274">FAD</keyword>
<dbReference type="GO" id="GO:0005737">
    <property type="term" value="C:cytoplasm"/>
    <property type="evidence" value="ECO:0007669"/>
    <property type="project" value="TreeGrafter"/>
</dbReference>
<evidence type="ECO:0000313" key="7">
    <source>
        <dbReference type="EMBL" id="PDH37091.1"/>
    </source>
</evidence>
<protein>
    <submittedName>
        <fullName evidence="7">Ferredoxin reductase</fullName>
    </submittedName>
</protein>
<accession>A0A2A5WKZ7</accession>
<dbReference type="PANTHER" id="PTHR43557:SF2">
    <property type="entry name" value="RIESKE DOMAIN-CONTAINING PROTEIN-RELATED"/>
    <property type="match status" value="1"/>
</dbReference>
<comment type="caution">
    <text evidence="7">The sequence shown here is derived from an EMBL/GenBank/DDBJ whole genome shotgun (WGS) entry which is preliminary data.</text>
</comment>
<dbReference type="Gene3D" id="3.30.390.30">
    <property type="match status" value="1"/>
</dbReference>
<name>A0A2A5WKZ7_9GAMM</name>
<dbReference type="PANTHER" id="PTHR43557">
    <property type="entry name" value="APOPTOSIS-INDUCING FACTOR 1"/>
    <property type="match status" value="1"/>
</dbReference>
<dbReference type="SUPFAM" id="SSF55424">
    <property type="entry name" value="FAD/NAD-linked reductases, dimerisation (C-terminal) domain"/>
    <property type="match status" value="1"/>
</dbReference>
<keyword evidence="4" id="KW-0560">Oxidoreductase</keyword>
<dbReference type="GO" id="GO:0016651">
    <property type="term" value="F:oxidoreductase activity, acting on NAD(P)H"/>
    <property type="evidence" value="ECO:0007669"/>
    <property type="project" value="TreeGrafter"/>
</dbReference>
<evidence type="ECO:0000256" key="3">
    <source>
        <dbReference type="ARBA" id="ARBA00022827"/>
    </source>
</evidence>
<dbReference type="Pfam" id="PF07992">
    <property type="entry name" value="Pyr_redox_2"/>
    <property type="match status" value="1"/>
</dbReference>
<proteinExistence type="predicted"/>
<evidence type="ECO:0000256" key="4">
    <source>
        <dbReference type="ARBA" id="ARBA00023002"/>
    </source>
</evidence>
<organism evidence="7 8">
    <name type="scientific">OM182 bacterium MED-G24</name>
    <dbReference type="NCBI Taxonomy" id="1986255"/>
    <lineage>
        <taxon>Bacteria</taxon>
        <taxon>Pseudomonadati</taxon>
        <taxon>Pseudomonadota</taxon>
        <taxon>Gammaproteobacteria</taxon>
        <taxon>OMG group</taxon>
        <taxon>OM182 clade</taxon>
    </lineage>
</organism>
<evidence type="ECO:0000259" key="6">
    <source>
        <dbReference type="Pfam" id="PF14759"/>
    </source>
</evidence>
<evidence type="ECO:0000259" key="5">
    <source>
        <dbReference type="Pfam" id="PF07992"/>
    </source>
</evidence>
<evidence type="ECO:0000313" key="8">
    <source>
        <dbReference type="Proteomes" id="UP000219327"/>
    </source>
</evidence>
<feature type="domain" description="FAD/NAD(P)-binding" evidence="5">
    <location>
        <begin position="3"/>
        <end position="298"/>
    </location>
</feature>
<dbReference type="InterPro" id="IPR023753">
    <property type="entry name" value="FAD/NAD-binding_dom"/>
</dbReference>
<evidence type="ECO:0000256" key="2">
    <source>
        <dbReference type="ARBA" id="ARBA00022630"/>
    </source>
</evidence>
<dbReference type="InterPro" id="IPR016156">
    <property type="entry name" value="FAD/NAD-linked_Rdtase_dimer_sf"/>
</dbReference>
<gene>
    <name evidence="7" type="ORF">CNE99_08585</name>
</gene>
<sequence length="400" mass="42977">MSHIVIVGAGQAAGQAAASLRQGGFEGEITLLGDEAYAPYQRPPLSKQYLAGELDADKVLLRPEAFYAGKDIDLRTGVRVTAIDRAAKSISTDNGDTLSYDQLLLATGGRPRELSIDGSDLEGIHYLRSIADVDAIRAEMGSAKNMVIVGGGYIGLEVTSVAIEAGINVTVVEMEDRILKRVTTPTMSEFYHALHTDRGVQIELNTSVSGFTGDKRVSSVICGDAAFDADLVIVGIGILPNVELAEAAGLEIDNGIVVNDHCRTSDPDIYAAGDCTNHPNPTLDRRLRLESVPNAMEQSRVAVTNMTGGDKVYNAVPWFWSDQYDLKLQMVGFSTDGDTEVVRGDKSANEFAVFYLSGNTLVAADAVNSPREFMVCKQLYGKQVDPAKLADPSVDLKDLR</sequence>
<dbReference type="InterPro" id="IPR050446">
    <property type="entry name" value="FAD-oxidoreductase/Apoptosis"/>
</dbReference>
<dbReference type="Pfam" id="PF14759">
    <property type="entry name" value="Reductase_C"/>
    <property type="match status" value="1"/>
</dbReference>
<dbReference type="EMBL" id="NTKD01000053">
    <property type="protein sequence ID" value="PDH37091.1"/>
    <property type="molecule type" value="Genomic_DNA"/>
</dbReference>
<dbReference type="Proteomes" id="UP000219327">
    <property type="component" value="Unassembled WGS sequence"/>
</dbReference>
<dbReference type="Gene3D" id="3.50.50.60">
    <property type="entry name" value="FAD/NAD(P)-binding domain"/>
    <property type="match status" value="2"/>
</dbReference>
<dbReference type="PRINTS" id="PR00368">
    <property type="entry name" value="FADPNR"/>
</dbReference>
<dbReference type="PRINTS" id="PR00411">
    <property type="entry name" value="PNDRDTASEI"/>
</dbReference>
<dbReference type="InterPro" id="IPR036188">
    <property type="entry name" value="FAD/NAD-bd_sf"/>
</dbReference>
<feature type="domain" description="Reductase C-terminal" evidence="6">
    <location>
        <begin position="318"/>
        <end position="399"/>
    </location>
</feature>